<keyword evidence="3" id="KW-1185">Reference proteome</keyword>
<gene>
    <name evidence="2" type="ORF">BSTOLATCC_MIC20567</name>
</gene>
<dbReference type="AlphaFoldDB" id="A0AAU9IWK4"/>
<accession>A0AAU9IWK4</accession>
<dbReference type="Proteomes" id="UP001162131">
    <property type="component" value="Unassembled WGS sequence"/>
</dbReference>
<keyword evidence="1" id="KW-0175">Coiled coil</keyword>
<organism evidence="2 3">
    <name type="scientific">Blepharisma stoltei</name>
    <dbReference type="NCBI Taxonomy" id="1481888"/>
    <lineage>
        <taxon>Eukaryota</taxon>
        <taxon>Sar</taxon>
        <taxon>Alveolata</taxon>
        <taxon>Ciliophora</taxon>
        <taxon>Postciliodesmatophora</taxon>
        <taxon>Heterotrichea</taxon>
        <taxon>Heterotrichida</taxon>
        <taxon>Blepharismidae</taxon>
        <taxon>Blepharisma</taxon>
    </lineage>
</organism>
<protein>
    <submittedName>
        <fullName evidence="2">Uncharacterized protein</fullName>
    </submittedName>
</protein>
<sequence>MKATDYEKVVKRNLSRDFQKYLIPTPPDSKKKQLKLEIEGKRKIDFSLHNSLLVGNEKKYQKSDSSPNLNLVKRMKKLEEEKKIIEKMIKNVGKDRKAQLSPKKCNLNLSKTDAIKENVEILRELYETADDEVQEQNEVQLKCQEKLNGINDAVKTVNDSLEKLYQSIICHKIFDSTHEKMTSFEYEKQFDLEILKDLGNIDCKRTKFHHKIYPKLNSLI</sequence>
<reference evidence="2" key="1">
    <citation type="submission" date="2021-09" db="EMBL/GenBank/DDBJ databases">
        <authorList>
            <consortium name="AG Swart"/>
            <person name="Singh M."/>
            <person name="Singh A."/>
            <person name="Seah K."/>
            <person name="Emmerich C."/>
        </authorList>
    </citation>
    <scope>NUCLEOTIDE SEQUENCE</scope>
    <source>
        <strain evidence="2">ATCC30299</strain>
    </source>
</reference>
<feature type="coiled-coil region" evidence="1">
    <location>
        <begin position="68"/>
        <end position="95"/>
    </location>
</feature>
<evidence type="ECO:0000313" key="2">
    <source>
        <dbReference type="EMBL" id="CAG9318083.1"/>
    </source>
</evidence>
<name>A0AAU9IWK4_9CILI</name>
<evidence type="ECO:0000256" key="1">
    <source>
        <dbReference type="SAM" id="Coils"/>
    </source>
</evidence>
<proteinExistence type="predicted"/>
<comment type="caution">
    <text evidence="2">The sequence shown here is derived from an EMBL/GenBank/DDBJ whole genome shotgun (WGS) entry which is preliminary data.</text>
</comment>
<dbReference type="EMBL" id="CAJZBQ010000020">
    <property type="protein sequence ID" value="CAG9318083.1"/>
    <property type="molecule type" value="Genomic_DNA"/>
</dbReference>
<evidence type="ECO:0000313" key="3">
    <source>
        <dbReference type="Proteomes" id="UP001162131"/>
    </source>
</evidence>